<gene>
    <name evidence="1" type="ORF">MGG_13087</name>
</gene>
<name>G4MM68_PYRO7</name>
<protein>
    <submittedName>
        <fullName evidence="1">Uncharacterized protein</fullName>
    </submittedName>
</protein>
<dbReference type="EMBL" id="CM001231">
    <property type="protein sequence ID" value="EHA57749.1"/>
    <property type="molecule type" value="Genomic_DNA"/>
</dbReference>
<dbReference type="Proteomes" id="UP000009058">
    <property type="component" value="Chromosome 1"/>
</dbReference>
<dbReference type="HOGENOM" id="CLU_2197471_0_0_1"/>
<evidence type="ECO:0000313" key="1">
    <source>
        <dbReference type="EMBL" id="EHA57749.1"/>
    </source>
</evidence>
<organism evidence="1 2">
    <name type="scientific">Pyricularia oryzae (strain 70-15 / ATCC MYA-4617 / FGSC 8958)</name>
    <name type="common">Rice blast fungus</name>
    <name type="synonym">Magnaporthe oryzae</name>
    <dbReference type="NCBI Taxonomy" id="242507"/>
    <lineage>
        <taxon>Eukaryota</taxon>
        <taxon>Fungi</taxon>
        <taxon>Dikarya</taxon>
        <taxon>Ascomycota</taxon>
        <taxon>Pezizomycotina</taxon>
        <taxon>Sordariomycetes</taxon>
        <taxon>Sordariomycetidae</taxon>
        <taxon>Magnaporthales</taxon>
        <taxon>Pyriculariaceae</taxon>
        <taxon>Pyricularia</taxon>
    </lineage>
</organism>
<reference key="2">
    <citation type="submission" date="2011-05" db="EMBL/GenBank/DDBJ databases">
        <title>The Genome Sequence of Magnaporthe oryzae 70-15.</title>
        <authorList>
            <consortium name="The Broad Institute Genome Sequencing Platform"/>
            <person name="Ma L.-J."/>
            <person name="Dead R."/>
            <person name="Young S.K."/>
            <person name="Zeng Q."/>
            <person name="Gargeya S."/>
            <person name="Fitzgerald M."/>
            <person name="Haas B."/>
            <person name="Abouelleil A."/>
            <person name="Alvarado L."/>
            <person name="Arachchi H.M."/>
            <person name="Berlin A."/>
            <person name="Brown A."/>
            <person name="Chapman S.B."/>
            <person name="Chen Z."/>
            <person name="Dunbar C."/>
            <person name="Freedman E."/>
            <person name="Gearin G."/>
            <person name="Gellesch M."/>
            <person name="Goldberg J."/>
            <person name="Griggs A."/>
            <person name="Gujja S."/>
            <person name="Heiman D."/>
            <person name="Howarth C."/>
            <person name="Larson L."/>
            <person name="Lui A."/>
            <person name="MacDonald P.J.P."/>
            <person name="Mehta T."/>
            <person name="Montmayeur A."/>
            <person name="Murphy C."/>
            <person name="Neiman D."/>
            <person name="Pearson M."/>
            <person name="Priest M."/>
            <person name="Roberts A."/>
            <person name="Saif S."/>
            <person name="Shea T."/>
            <person name="Shenoy N."/>
            <person name="Sisk P."/>
            <person name="Stolte C."/>
            <person name="Sykes S."/>
            <person name="Yandava C."/>
            <person name="Wortman J."/>
            <person name="Nusbaum C."/>
            <person name="Birren B."/>
        </authorList>
    </citation>
    <scope>NUCLEOTIDE SEQUENCE</scope>
    <source>
        <strain>70-15</strain>
    </source>
</reference>
<keyword evidence="2" id="KW-1185">Reference proteome</keyword>
<reference evidence="1 2" key="1">
    <citation type="journal article" date="2005" name="Nature">
        <title>The genome sequence of the rice blast fungus Magnaporthe grisea.</title>
        <authorList>
            <person name="Dean R.A."/>
            <person name="Talbot N.J."/>
            <person name="Ebbole D.J."/>
            <person name="Farman M.L."/>
            <person name="Mitchell T.K."/>
            <person name="Orbach M.J."/>
            <person name="Thon M."/>
            <person name="Kulkarni R."/>
            <person name="Xu J.R."/>
            <person name="Pan H."/>
            <person name="Read N.D."/>
            <person name="Lee Y.H."/>
            <person name="Carbone I."/>
            <person name="Brown D."/>
            <person name="Oh Y.Y."/>
            <person name="Donofrio N."/>
            <person name="Jeong J.S."/>
            <person name="Soanes D.M."/>
            <person name="Djonovic S."/>
            <person name="Kolomiets E."/>
            <person name="Rehmeyer C."/>
            <person name="Li W."/>
            <person name="Harding M."/>
            <person name="Kim S."/>
            <person name="Lebrun M.H."/>
            <person name="Bohnert H."/>
            <person name="Coughlan S."/>
            <person name="Butler J."/>
            <person name="Calvo S."/>
            <person name="Ma L.J."/>
            <person name="Nicol R."/>
            <person name="Purcell S."/>
            <person name="Nusbaum C."/>
            <person name="Galagan J.E."/>
            <person name="Birren B.W."/>
        </authorList>
    </citation>
    <scope>NUCLEOTIDE SEQUENCE [LARGE SCALE GENOMIC DNA]</scope>
    <source>
        <strain evidence="2">70-15 / ATCC MYA-4617 / FGSC 8958</strain>
    </source>
</reference>
<dbReference type="VEuPathDB" id="FungiDB:MGG_13087"/>
<dbReference type="GeneID" id="2676103"/>
<proteinExistence type="predicted"/>
<dbReference type="KEGG" id="mgr:MGG_13087"/>
<sequence>MLGATAPAFTLYALQVSAGGAGVGAAQNGAVAPRVGAAPAQGGSARVEYNKDEYYNRCKAVLKEPGPRATTGARPTPCIPCPARRLSSRCRAATTSSSSPARIARATR</sequence>
<dbReference type="RefSeq" id="XP_003710361.1">
    <property type="nucleotide sequence ID" value="XM_003710313.1"/>
</dbReference>
<accession>G4MM68</accession>
<dbReference type="InParanoid" id="G4MM68"/>
<dbReference type="AlphaFoldDB" id="G4MM68"/>
<evidence type="ECO:0000313" key="2">
    <source>
        <dbReference type="Proteomes" id="UP000009058"/>
    </source>
</evidence>